<keyword evidence="2" id="KW-1185">Reference proteome</keyword>
<reference evidence="1" key="1">
    <citation type="journal article" date="2020" name="Stud. Mycol.">
        <title>101 Dothideomycetes genomes: a test case for predicting lifestyles and emergence of pathogens.</title>
        <authorList>
            <person name="Haridas S."/>
            <person name="Albert R."/>
            <person name="Binder M."/>
            <person name="Bloem J."/>
            <person name="Labutti K."/>
            <person name="Salamov A."/>
            <person name="Andreopoulos B."/>
            <person name="Baker S."/>
            <person name="Barry K."/>
            <person name="Bills G."/>
            <person name="Bluhm B."/>
            <person name="Cannon C."/>
            <person name="Castanera R."/>
            <person name="Culley D."/>
            <person name="Daum C."/>
            <person name="Ezra D."/>
            <person name="Gonzalez J."/>
            <person name="Henrissat B."/>
            <person name="Kuo A."/>
            <person name="Liang C."/>
            <person name="Lipzen A."/>
            <person name="Lutzoni F."/>
            <person name="Magnuson J."/>
            <person name="Mondo S."/>
            <person name="Nolan M."/>
            <person name="Ohm R."/>
            <person name="Pangilinan J."/>
            <person name="Park H.-J."/>
            <person name="Ramirez L."/>
            <person name="Alfaro M."/>
            <person name="Sun H."/>
            <person name="Tritt A."/>
            <person name="Yoshinaga Y."/>
            <person name="Zwiers L.-H."/>
            <person name="Turgeon B."/>
            <person name="Goodwin S."/>
            <person name="Spatafora J."/>
            <person name="Crous P."/>
            <person name="Grigoriev I."/>
        </authorList>
    </citation>
    <scope>NUCLEOTIDE SEQUENCE</scope>
    <source>
        <strain evidence="1">CBS 113818</strain>
    </source>
</reference>
<dbReference type="GO" id="GO:0005506">
    <property type="term" value="F:iron ion binding"/>
    <property type="evidence" value="ECO:0007669"/>
    <property type="project" value="InterPro"/>
</dbReference>
<dbReference type="GO" id="GO:0020037">
    <property type="term" value="F:heme binding"/>
    <property type="evidence" value="ECO:0007669"/>
    <property type="project" value="InterPro"/>
</dbReference>
<dbReference type="EMBL" id="MU006254">
    <property type="protein sequence ID" value="KAF2818310.1"/>
    <property type="molecule type" value="Genomic_DNA"/>
</dbReference>
<dbReference type="GO" id="GO:0016705">
    <property type="term" value="F:oxidoreductase activity, acting on paired donors, with incorporation or reduction of molecular oxygen"/>
    <property type="evidence" value="ECO:0007669"/>
    <property type="project" value="InterPro"/>
</dbReference>
<dbReference type="Proteomes" id="UP000799424">
    <property type="component" value="Unassembled WGS sequence"/>
</dbReference>
<dbReference type="OrthoDB" id="10029320at2759"/>
<dbReference type="InterPro" id="IPR036396">
    <property type="entry name" value="Cyt_P450_sf"/>
</dbReference>
<evidence type="ECO:0000313" key="1">
    <source>
        <dbReference type="EMBL" id="KAF2818310.1"/>
    </source>
</evidence>
<protein>
    <submittedName>
        <fullName evidence="1">Uncharacterized protein</fullName>
    </submittedName>
</protein>
<organism evidence="1 2">
    <name type="scientific">Ophiobolus disseminans</name>
    <dbReference type="NCBI Taxonomy" id="1469910"/>
    <lineage>
        <taxon>Eukaryota</taxon>
        <taxon>Fungi</taxon>
        <taxon>Dikarya</taxon>
        <taxon>Ascomycota</taxon>
        <taxon>Pezizomycotina</taxon>
        <taxon>Dothideomycetes</taxon>
        <taxon>Pleosporomycetidae</taxon>
        <taxon>Pleosporales</taxon>
        <taxon>Pleosporineae</taxon>
        <taxon>Phaeosphaeriaceae</taxon>
        <taxon>Ophiobolus</taxon>
    </lineage>
</organism>
<dbReference type="SUPFAM" id="SSF48264">
    <property type="entry name" value="Cytochrome P450"/>
    <property type="match status" value="1"/>
</dbReference>
<dbReference type="GO" id="GO:0004497">
    <property type="term" value="F:monooxygenase activity"/>
    <property type="evidence" value="ECO:0007669"/>
    <property type="project" value="InterPro"/>
</dbReference>
<name>A0A6A6ZB89_9PLEO</name>
<dbReference type="Gene3D" id="1.10.630.10">
    <property type="entry name" value="Cytochrome P450"/>
    <property type="match status" value="1"/>
</dbReference>
<accession>A0A6A6ZB89</accession>
<proteinExistence type="predicted"/>
<sequence length="414" mass="47647">MSGSYQQLQDAKACADIIKFQQNGKPYPDFQAARVGPNQRLVEVFGIDNAFTNPDQKAKSAFSKRMGQLMMTATKIGKDNEESDWSDLRNRAIFYFDDYLLEIKKDTINLAELTQFITLELSLFYLFSDAGKAKRSTNRFKDIIYIGHCINQIWKDSKKANTARPKWEDQIELHDALRRVITLELSMPGAFPEILDPNPLNVLLPAYETMWRVVIRGFLEIRYRKAADNLSWCKIMTDYLEKLESPISTQNDAFHNATESGVRPIDVVKETLRLYPPTRRVHREFDGQTCRADIEACQRSELLGGNDPLVFRPERWQDICAVERQRAFDKAKGAEKSLKRSEEELGYMPFAYWCAADHEETKEFGMKMIALLVAVLCEKLGNEWELENDESLPKQGTPLGTDRGAYEDLKLKKL</sequence>
<gene>
    <name evidence="1" type="ORF">CC86DRAFT_399329</name>
</gene>
<evidence type="ECO:0000313" key="2">
    <source>
        <dbReference type="Proteomes" id="UP000799424"/>
    </source>
</evidence>
<dbReference type="AlphaFoldDB" id="A0A6A6ZB89"/>